<proteinExistence type="predicted"/>
<name>A0A1M5ILN4_9BACT</name>
<organism evidence="1 2">
    <name type="scientific">Desulfacinum infernum DSM 9756</name>
    <dbReference type="NCBI Taxonomy" id="1121391"/>
    <lineage>
        <taxon>Bacteria</taxon>
        <taxon>Pseudomonadati</taxon>
        <taxon>Thermodesulfobacteriota</taxon>
        <taxon>Syntrophobacteria</taxon>
        <taxon>Syntrophobacterales</taxon>
        <taxon>Syntrophobacteraceae</taxon>
        <taxon>Desulfacinum</taxon>
    </lineage>
</organism>
<protein>
    <submittedName>
        <fullName evidence="1">Uncharacterized protein</fullName>
    </submittedName>
</protein>
<dbReference type="AlphaFoldDB" id="A0A1M5ILN4"/>
<dbReference type="RefSeq" id="WP_073042036.1">
    <property type="nucleotide sequence ID" value="NZ_FQVB01000057.1"/>
</dbReference>
<evidence type="ECO:0000313" key="1">
    <source>
        <dbReference type="EMBL" id="SHG28693.1"/>
    </source>
</evidence>
<dbReference type="EMBL" id="FQVB01000057">
    <property type="protein sequence ID" value="SHG28693.1"/>
    <property type="molecule type" value="Genomic_DNA"/>
</dbReference>
<gene>
    <name evidence="1" type="ORF">SAMN02745206_03621</name>
</gene>
<sequence>MDYDKDEYERRKRAIFEQMSKRGQQRILRLGYENWDPFQEPKDPRQEIKSSSAIRAGMILAQFYEEQKDDERFRQHHKDLMDLCRGILRRDTKARAIVAFCRWYERQEKELPGDG</sequence>
<dbReference type="Proteomes" id="UP000184076">
    <property type="component" value="Unassembled WGS sequence"/>
</dbReference>
<accession>A0A1M5ILN4</accession>
<evidence type="ECO:0000313" key="2">
    <source>
        <dbReference type="Proteomes" id="UP000184076"/>
    </source>
</evidence>
<reference evidence="2" key="1">
    <citation type="submission" date="2016-11" db="EMBL/GenBank/DDBJ databases">
        <authorList>
            <person name="Varghese N."/>
            <person name="Submissions S."/>
        </authorList>
    </citation>
    <scope>NUCLEOTIDE SEQUENCE [LARGE SCALE GENOMIC DNA]</scope>
    <source>
        <strain evidence="2">DSM 9756</strain>
    </source>
</reference>
<dbReference type="OrthoDB" id="5456715at2"/>
<keyword evidence="2" id="KW-1185">Reference proteome</keyword>
<dbReference type="STRING" id="1121391.SAMN02745206_03621"/>